<evidence type="ECO:0000313" key="1">
    <source>
        <dbReference type="EMBL" id="CAG8592223.1"/>
    </source>
</evidence>
<name>A0A9N9C7X2_9GLOM</name>
<feature type="non-terminal residue" evidence="1">
    <location>
        <position position="1"/>
    </location>
</feature>
<dbReference type="AlphaFoldDB" id="A0A9N9C7X2"/>
<dbReference type="Gene3D" id="1.25.10.70">
    <property type="match status" value="1"/>
</dbReference>
<dbReference type="Proteomes" id="UP000789572">
    <property type="component" value="Unassembled WGS sequence"/>
</dbReference>
<sequence length="185" mass="21657">QTPMDSENYLWSFTELVILLHDAKMSDVRVFEESIERRAEIDKIETAENKSWTLFHASCHKLLVRICSILSQLITDRLPNGEVSKDVVTITAIFEKLLNPKFVPYEQVWLEILDQHDIIPKFINLFALSLSQSERDRPVFADSAMYFLLFLAKHSLTASRMWKSNCFAVFRHNYREELLFTNIPS</sequence>
<protein>
    <submittedName>
        <fullName evidence="1">1721_t:CDS:1</fullName>
    </submittedName>
</protein>
<evidence type="ECO:0000313" key="2">
    <source>
        <dbReference type="Proteomes" id="UP000789572"/>
    </source>
</evidence>
<proteinExistence type="predicted"/>
<accession>A0A9N9C7X2</accession>
<keyword evidence="2" id="KW-1185">Reference proteome</keyword>
<organism evidence="1 2">
    <name type="scientific">Paraglomus occultum</name>
    <dbReference type="NCBI Taxonomy" id="144539"/>
    <lineage>
        <taxon>Eukaryota</taxon>
        <taxon>Fungi</taxon>
        <taxon>Fungi incertae sedis</taxon>
        <taxon>Mucoromycota</taxon>
        <taxon>Glomeromycotina</taxon>
        <taxon>Glomeromycetes</taxon>
        <taxon>Paraglomerales</taxon>
        <taxon>Paraglomeraceae</taxon>
        <taxon>Paraglomus</taxon>
    </lineage>
</organism>
<reference evidence="1" key="1">
    <citation type="submission" date="2021-06" db="EMBL/GenBank/DDBJ databases">
        <authorList>
            <person name="Kallberg Y."/>
            <person name="Tangrot J."/>
            <person name="Rosling A."/>
        </authorList>
    </citation>
    <scope>NUCLEOTIDE SEQUENCE</scope>
    <source>
        <strain evidence="1">IA702</strain>
    </source>
</reference>
<comment type="caution">
    <text evidence="1">The sequence shown here is derived from an EMBL/GenBank/DDBJ whole genome shotgun (WGS) entry which is preliminary data.</text>
</comment>
<gene>
    <name evidence="1" type="ORF">POCULU_LOCUS7034</name>
</gene>
<dbReference type="EMBL" id="CAJVPJ010001465">
    <property type="protein sequence ID" value="CAG8592223.1"/>
    <property type="molecule type" value="Genomic_DNA"/>
</dbReference>
<dbReference type="OrthoDB" id="102511at2759"/>